<evidence type="ECO:0000313" key="1">
    <source>
        <dbReference type="EMBL" id="KAL2801213.1"/>
    </source>
</evidence>
<accession>A0ABR4GQ69</accession>
<gene>
    <name evidence="1" type="ORF">BJX66DRAFT_331386</name>
</gene>
<organism evidence="1 2">
    <name type="scientific">Aspergillus keveii</name>
    <dbReference type="NCBI Taxonomy" id="714993"/>
    <lineage>
        <taxon>Eukaryota</taxon>
        <taxon>Fungi</taxon>
        <taxon>Dikarya</taxon>
        <taxon>Ascomycota</taxon>
        <taxon>Pezizomycotina</taxon>
        <taxon>Eurotiomycetes</taxon>
        <taxon>Eurotiomycetidae</taxon>
        <taxon>Eurotiales</taxon>
        <taxon>Aspergillaceae</taxon>
        <taxon>Aspergillus</taxon>
        <taxon>Aspergillus subgen. Nidulantes</taxon>
    </lineage>
</organism>
<reference evidence="1 2" key="1">
    <citation type="submission" date="2024-07" db="EMBL/GenBank/DDBJ databases">
        <title>Section-level genome sequencing and comparative genomics of Aspergillus sections Usti and Cavernicolus.</title>
        <authorList>
            <consortium name="Lawrence Berkeley National Laboratory"/>
            <person name="Nybo J.L."/>
            <person name="Vesth T.C."/>
            <person name="Theobald S."/>
            <person name="Frisvad J.C."/>
            <person name="Larsen T.O."/>
            <person name="Kjaerboelling I."/>
            <person name="Rothschild-Mancinelli K."/>
            <person name="Lyhne E.K."/>
            <person name="Kogle M.E."/>
            <person name="Barry K."/>
            <person name="Clum A."/>
            <person name="Na H."/>
            <person name="Ledsgaard L."/>
            <person name="Lin J."/>
            <person name="Lipzen A."/>
            <person name="Kuo A."/>
            <person name="Riley R."/>
            <person name="Mondo S."/>
            <person name="Labutti K."/>
            <person name="Haridas S."/>
            <person name="Pangalinan J."/>
            <person name="Salamov A.A."/>
            <person name="Simmons B.A."/>
            <person name="Magnuson J.K."/>
            <person name="Chen J."/>
            <person name="Drula E."/>
            <person name="Henrissat B."/>
            <person name="Wiebenga A."/>
            <person name="Lubbers R.J."/>
            <person name="Gomes A.C."/>
            <person name="Makela M.R."/>
            <person name="Stajich J."/>
            <person name="Grigoriev I.V."/>
            <person name="Mortensen U.H."/>
            <person name="De Vries R.P."/>
            <person name="Baker S.E."/>
            <person name="Andersen M.R."/>
        </authorList>
    </citation>
    <scope>NUCLEOTIDE SEQUENCE [LARGE SCALE GENOMIC DNA]</scope>
    <source>
        <strain evidence="1 2">CBS 209.92</strain>
    </source>
</reference>
<keyword evidence="2" id="KW-1185">Reference proteome</keyword>
<comment type="caution">
    <text evidence="1">The sequence shown here is derived from an EMBL/GenBank/DDBJ whole genome shotgun (WGS) entry which is preliminary data.</text>
</comment>
<name>A0ABR4GQ69_9EURO</name>
<dbReference type="EMBL" id="JBFTWV010000001">
    <property type="protein sequence ID" value="KAL2801213.1"/>
    <property type="molecule type" value="Genomic_DNA"/>
</dbReference>
<dbReference type="Proteomes" id="UP001610563">
    <property type="component" value="Unassembled WGS sequence"/>
</dbReference>
<sequence>MPRSKDNQSIFERRCKESGTMFVDSLRPNKWPTAHLGVFRAVARTDEYMYSDCDTAHSDRAQMPWKRQPKVHARKLVGKAQQCVMRNESPWRFACEPLVFSRLSSEVACKTCGQRVWCLEIEAVLDAANHAVKNVQAY</sequence>
<evidence type="ECO:0000313" key="2">
    <source>
        <dbReference type="Proteomes" id="UP001610563"/>
    </source>
</evidence>
<proteinExistence type="predicted"/>
<protein>
    <submittedName>
        <fullName evidence="1">Uncharacterized protein</fullName>
    </submittedName>
</protein>